<organism evidence="8 9">
    <name type="scientific">Weissella muntiaci</name>
    <dbReference type="NCBI Taxonomy" id="2508881"/>
    <lineage>
        <taxon>Bacteria</taxon>
        <taxon>Bacillati</taxon>
        <taxon>Bacillota</taxon>
        <taxon>Bacilli</taxon>
        <taxon>Lactobacillales</taxon>
        <taxon>Lactobacillaceae</taxon>
        <taxon>Weissella</taxon>
    </lineage>
</organism>
<comment type="caution">
    <text evidence="8">The sequence shown here is derived from an EMBL/GenBank/DDBJ whole genome shotgun (WGS) entry which is preliminary data.</text>
</comment>
<dbReference type="EC" id="3.6.1.7" evidence="2 5"/>
<dbReference type="InterPro" id="IPR001792">
    <property type="entry name" value="Acylphosphatase-like_dom"/>
</dbReference>
<protein>
    <recommendedName>
        <fullName evidence="3 5">acylphosphatase</fullName>
        <ecNumber evidence="2 5">3.6.1.7</ecNumber>
    </recommendedName>
</protein>
<comment type="similarity">
    <text evidence="1 6">Belongs to the acylphosphatase family.</text>
</comment>
<dbReference type="Proteomes" id="UP000371977">
    <property type="component" value="Unassembled WGS sequence"/>
</dbReference>
<dbReference type="PANTHER" id="PTHR47268:SF4">
    <property type="entry name" value="ACYLPHOSPHATASE"/>
    <property type="match status" value="1"/>
</dbReference>
<evidence type="ECO:0000256" key="4">
    <source>
        <dbReference type="ARBA" id="ARBA00047645"/>
    </source>
</evidence>
<evidence type="ECO:0000313" key="8">
    <source>
        <dbReference type="EMBL" id="TYC49024.1"/>
    </source>
</evidence>
<evidence type="ECO:0000256" key="2">
    <source>
        <dbReference type="ARBA" id="ARBA00012150"/>
    </source>
</evidence>
<feature type="active site" evidence="5">
    <location>
        <position position="18"/>
    </location>
</feature>
<accession>A0A6C2C550</accession>
<dbReference type="PROSITE" id="PS51160">
    <property type="entry name" value="ACYLPHOSPHATASE_3"/>
    <property type="match status" value="1"/>
</dbReference>
<evidence type="ECO:0000313" key="9">
    <source>
        <dbReference type="Proteomes" id="UP000371977"/>
    </source>
</evidence>
<dbReference type="InterPro" id="IPR020456">
    <property type="entry name" value="Acylphosphatase"/>
</dbReference>
<evidence type="ECO:0000256" key="1">
    <source>
        <dbReference type="ARBA" id="ARBA00005614"/>
    </source>
</evidence>
<dbReference type="InterPro" id="IPR017968">
    <property type="entry name" value="Acylphosphatase_CS"/>
</dbReference>
<dbReference type="Gene3D" id="3.30.70.100">
    <property type="match status" value="1"/>
</dbReference>
<keyword evidence="5" id="KW-0378">Hydrolase</keyword>
<sequence>MRAVKVLVTGRVQGVGFRYFTQLEAKKRGITGRASNLRNGQVEVIAQGGADALAEFLKILRQSPSPYGKVTDVSVLELAVDPDLTSFDTH</sequence>
<dbReference type="RefSeq" id="WP_148622886.1">
    <property type="nucleotide sequence ID" value="NZ_SDGZ01000015.1"/>
</dbReference>
<feature type="active site" evidence="5">
    <location>
        <position position="36"/>
    </location>
</feature>
<keyword evidence="9" id="KW-1185">Reference proteome</keyword>
<dbReference type="PANTHER" id="PTHR47268">
    <property type="entry name" value="ACYLPHOSPHATASE"/>
    <property type="match status" value="1"/>
</dbReference>
<evidence type="ECO:0000256" key="6">
    <source>
        <dbReference type="RuleBase" id="RU004168"/>
    </source>
</evidence>
<dbReference type="GO" id="GO:0003998">
    <property type="term" value="F:acylphosphatase activity"/>
    <property type="evidence" value="ECO:0007669"/>
    <property type="project" value="UniProtKB-EC"/>
</dbReference>
<dbReference type="InterPro" id="IPR036046">
    <property type="entry name" value="Acylphosphatase-like_dom_sf"/>
</dbReference>
<dbReference type="Pfam" id="PF00708">
    <property type="entry name" value="Acylphosphatase"/>
    <property type="match status" value="1"/>
</dbReference>
<feature type="domain" description="Acylphosphatase-like" evidence="7">
    <location>
        <begin position="3"/>
        <end position="90"/>
    </location>
</feature>
<dbReference type="AlphaFoldDB" id="A0A6C2C550"/>
<proteinExistence type="inferred from homology"/>
<name>A0A6C2C550_9LACO</name>
<evidence type="ECO:0000256" key="3">
    <source>
        <dbReference type="ARBA" id="ARBA00015991"/>
    </source>
</evidence>
<dbReference type="SUPFAM" id="SSF54975">
    <property type="entry name" value="Acylphosphatase/BLUF domain-like"/>
    <property type="match status" value="1"/>
</dbReference>
<dbReference type="OrthoDB" id="9808093at2"/>
<reference evidence="8 9" key="1">
    <citation type="submission" date="2019-01" db="EMBL/GenBank/DDBJ databases">
        <title>Weissella sp. nov., a novel lactic acid bacterium isolated from animal feces.</title>
        <authorList>
            <person name="Wang L.-T."/>
        </authorList>
    </citation>
    <scope>NUCLEOTIDE SEQUENCE [LARGE SCALE GENOMIC DNA]</scope>
    <source>
        <strain evidence="8 9">8H-2</strain>
    </source>
</reference>
<comment type="catalytic activity">
    <reaction evidence="4 5">
        <text>an acyl phosphate + H2O = a carboxylate + phosphate + H(+)</text>
        <dbReference type="Rhea" id="RHEA:14965"/>
        <dbReference type="ChEBI" id="CHEBI:15377"/>
        <dbReference type="ChEBI" id="CHEBI:15378"/>
        <dbReference type="ChEBI" id="CHEBI:29067"/>
        <dbReference type="ChEBI" id="CHEBI:43474"/>
        <dbReference type="ChEBI" id="CHEBI:59918"/>
        <dbReference type="EC" id="3.6.1.7"/>
    </reaction>
</comment>
<dbReference type="EMBL" id="SDGZ01000015">
    <property type="protein sequence ID" value="TYC49024.1"/>
    <property type="molecule type" value="Genomic_DNA"/>
</dbReference>
<dbReference type="PRINTS" id="PR00112">
    <property type="entry name" value="ACYLPHPHTASE"/>
</dbReference>
<dbReference type="PROSITE" id="PS00150">
    <property type="entry name" value="ACYLPHOSPHATASE_1"/>
    <property type="match status" value="1"/>
</dbReference>
<evidence type="ECO:0000256" key="5">
    <source>
        <dbReference type="PROSITE-ProRule" id="PRU00520"/>
    </source>
</evidence>
<evidence type="ECO:0000259" key="7">
    <source>
        <dbReference type="PROSITE" id="PS51160"/>
    </source>
</evidence>
<gene>
    <name evidence="8" type="ORF">ESZ50_07190</name>
</gene>